<dbReference type="EMBL" id="CP002025">
    <property type="protein sequence ID" value="ADK30770.1"/>
    <property type="molecule type" value="Genomic_DNA"/>
</dbReference>
<dbReference type="AlphaFoldDB" id="D8IC97"/>
<evidence type="ECO:0000256" key="1">
    <source>
        <dbReference type="ARBA" id="ARBA00022516"/>
    </source>
</evidence>
<dbReference type="GO" id="GO:0009245">
    <property type="term" value="P:lipid A biosynthetic process"/>
    <property type="evidence" value="ECO:0007669"/>
    <property type="project" value="UniProtKB-KW"/>
</dbReference>
<sequence length="269" mass="29771">MDNKKMKKDIHETAIISESAKIADNVKIGPYAVIEGNVTIGENTVIGAHSVIKEYTNIGKNNIIHDNVVLGDLPQDIHFDRNTVTFLEIGDNNEIREFANLHRASKENAKTIIKNNCYIMATGHVAHDCEINDNVIICNGALVAGHVKVGKGAFISGNCVVHQFCSIGEYAMISGMSAVGRDILPYALTAHAGEAIIYKLNLVGMRRAGFTSEQISQAEEAYDMWYNWNKTKQEFLDTYLNDNSLNDIAKKIVVFISESRRGITPRKTV</sequence>
<reference evidence="7 8" key="1">
    <citation type="journal article" date="2010" name="PLoS ONE">
        <title>The complete genome sequence of the pathogenic intestinal spirochete Brachyspira pilosicoli and comparison with other Brachyspira genomes.</title>
        <authorList>
            <person name="Wanchanthuek P."/>
            <person name="Bellgard M.I."/>
            <person name="La T."/>
            <person name="Ryan K."/>
            <person name="Moolhuijzen P."/>
            <person name="Chapman B."/>
            <person name="Black M."/>
            <person name="Schibeci D."/>
            <person name="Hunter A."/>
            <person name="Barrero R."/>
            <person name="Phillips N.D."/>
            <person name="Hampson D.J."/>
        </authorList>
    </citation>
    <scope>NUCLEOTIDE SEQUENCE [LARGE SCALE GENOMIC DNA]</scope>
    <source>
        <strain evidence="8">ATCC BAA-1826 / 95/1000</strain>
    </source>
</reference>
<dbReference type="KEGG" id="bpo:BP951000_0772"/>
<dbReference type="InterPro" id="IPR011004">
    <property type="entry name" value="Trimer_LpxA-like_sf"/>
</dbReference>
<dbReference type="SUPFAM" id="SSF51161">
    <property type="entry name" value="Trimeric LpxA-like enzymes"/>
    <property type="match status" value="1"/>
</dbReference>
<evidence type="ECO:0000313" key="7">
    <source>
        <dbReference type="EMBL" id="ADK30770.1"/>
    </source>
</evidence>
<dbReference type="GO" id="GO:0008780">
    <property type="term" value="F:acyl-[acyl-carrier-protein]-UDP-N-acetylglucosamine O-acyltransferase activity"/>
    <property type="evidence" value="ECO:0007669"/>
    <property type="project" value="InterPro"/>
</dbReference>
<dbReference type="Gene3D" id="1.20.1180.10">
    <property type="entry name" value="Udp N-acetylglucosamine O-acyltransferase, C-terminal domain"/>
    <property type="match status" value="1"/>
</dbReference>
<evidence type="ECO:0000256" key="3">
    <source>
        <dbReference type="ARBA" id="ARBA00022679"/>
    </source>
</evidence>
<keyword evidence="1" id="KW-0444">Lipid biosynthesis</keyword>
<name>D8IC97_BRAP9</name>
<evidence type="ECO:0000256" key="2">
    <source>
        <dbReference type="ARBA" id="ARBA00022556"/>
    </source>
</evidence>
<dbReference type="InterPro" id="IPR037157">
    <property type="entry name" value="Acetyltransf_C_sf"/>
</dbReference>
<dbReference type="NCBIfam" id="NF003657">
    <property type="entry name" value="PRK05289.1"/>
    <property type="match status" value="1"/>
</dbReference>
<evidence type="ECO:0000313" key="8">
    <source>
        <dbReference type="Proteomes" id="UP000000332"/>
    </source>
</evidence>
<dbReference type="PANTHER" id="PTHR43480:SF1">
    <property type="entry name" value="ACYL-[ACYL-CARRIER-PROTEIN]--UDP-N-ACETYLGLUCOSAMINE O-ACYLTRANSFERASE, MITOCHONDRIAL-RELATED"/>
    <property type="match status" value="1"/>
</dbReference>
<gene>
    <name evidence="7" type="primary">lpxA</name>
    <name evidence="7" type="ordered locus">BP951000_0772</name>
</gene>
<proteinExistence type="predicted"/>
<dbReference type="STRING" id="759914.BP951000_0772"/>
<keyword evidence="5 7" id="KW-0012">Acyltransferase</keyword>
<dbReference type="PIRSF" id="PIRSF000456">
    <property type="entry name" value="UDP-GlcNAc_acltr"/>
    <property type="match status" value="1"/>
</dbReference>
<dbReference type="NCBIfam" id="TIGR01852">
    <property type="entry name" value="lipid_A_lpxA"/>
    <property type="match status" value="1"/>
</dbReference>
<protein>
    <submittedName>
        <fullName evidence="7">UDP-N-acetylglucosamine acyltransferase</fullName>
    </submittedName>
</protein>
<dbReference type="Gene3D" id="2.160.10.10">
    <property type="entry name" value="Hexapeptide repeat proteins"/>
    <property type="match status" value="1"/>
</dbReference>
<dbReference type="eggNOG" id="COG1043">
    <property type="taxonomic scope" value="Bacteria"/>
</dbReference>
<dbReference type="HOGENOM" id="CLU_061249_0_0_12"/>
<dbReference type="InterPro" id="IPR010137">
    <property type="entry name" value="Lipid_A_LpxA"/>
</dbReference>
<dbReference type="Pfam" id="PF13720">
    <property type="entry name" value="Acetyltransf_11"/>
    <property type="match status" value="1"/>
</dbReference>
<dbReference type="Pfam" id="PF00132">
    <property type="entry name" value="Hexapep"/>
    <property type="match status" value="1"/>
</dbReference>
<feature type="domain" description="UDP N-acetylglucosamine O-acyltransferase C-terminal" evidence="6">
    <location>
        <begin position="182"/>
        <end position="263"/>
    </location>
</feature>
<keyword evidence="4" id="KW-0443">Lipid metabolism</keyword>
<organism evidence="7 8">
    <name type="scientific">Brachyspira pilosicoli (strain ATCC BAA-1826 / 95/1000)</name>
    <dbReference type="NCBI Taxonomy" id="759914"/>
    <lineage>
        <taxon>Bacteria</taxon>
        <taxon>Pseudomonadati</taxon>
        <taxon>Spirochaetota</taxon>
        <taxon>Spirochaetia</taxon>
        <taxon>Brachyspirales</taxon>
        <taxon>Brachyspiraceae</taxon>
        <taxon>Brachyspira</taxon>
    </lineage>
</organism>
<dbReference type="InterPro" id="IPR001451">
    <property type="entry name" value="Hexapep"/>
</dbReference>
<keyword evidence="8" id="KW-1185">Reference proteome</keyword>
<dbReference type="InterPro" id="IPR029098">
    <property type="entry name" value="Acetyltransf_C"/>
</dbReference>
<evidence type="ECO:0000256" key="4">
    <source>
        <dbReference type="ARBA" id="ARBA00023098"/>
    </source>
</evidence>
<accession>D8IC97</accession>
<keyword evidence="3 7" id="KW-0808">Transferase</keyword>
<dbReference type="InParanoid" id="D8IC97"/>
<dbReference type="GO" id="GO:0016020">
    <property type="term" value="C:membrane"/>
    <property type="evidence" value="ECO:0007669"/>
    <property type="project" value="GOC"/>
</dbReference>
<evidence type="ECO:0000259" key="6">
    <source>
        <dbReference type="Pfam" id="PF13720"/>
    </source>
</evidence>
<evidence type="ECO:0000256" key="5">
    <source>
        <dbReference type="ARBA" id="ARBA00023315"/>
    </source>
</evidence>
<dbReference type="PANTHER" id="PTHR43480">
    <property type="entry name" value="ACYL-[ACYL-CARRIER-PROTEIN]--UDP-N-ACETYLGLUCOSAMINE O-ACYLTRANSFERASE"/>
    <property type="match status" value="1"/>
</dbReference>
<dbReference type="Proteomes" id="UP000000332">
    <property type="component" value="Chromosome"/>
</dbReference>
<keyword evidence="2" id="KW-0441">Lipid A biosynthesis</keyword>